<reference evidence="1" key="1">
    <citation type="submission" date="2019-06" db="EMBL/GenBank/DDBJ databases">
        <title>Complete genome sequence of Methanobrevibacter arboriphilus strain SA.</title>
        <authorList>
            <person name="Asakawa S."/>
        </authorList>
    </citation>
    <scope>NUCLEOTIDE SEQUENCE</scope>
    <source>
        <strain evidence="1">SA</strain>
    </source>
</reference>
<protein>
    <submittedName>
        <fullName evidence="1">Uncharacterized protein</fullName>
    </submittedName>
</protein>
<sequence>MNSGWIVIGIAIIAVVGVIGISYLNYEMNTMTSDEVNEELNDSDTTNVTRQEFVEKMQDFQEDNERYANENQIPDYIGDV</sequence>
<proteinExistence type="predicted"/>
<evidence type="ECO:0000313" key="2">
    <source>
        <dbReference type="Proteomes" id="UP000825015"/>
    </source>
</evidence>
<organism evidence="1 2">
    <name type="scientific">Methanobrevibacter arboriphilus</name>
    <dbReference type="NCBI Taxonomy" id="39441"/>
    <lineage>
        <taxon>Archaea</taxon>
        <taxon>Methanobacteriati</taxon>
        <taxon>Methanobacteriota</taxon>
        <taxon>Methanomada group</taxon>
        <taxon>Methanobacteria</taxon>
        <taxon>Methanobacteriales</taxon>
        <taxon>Methanobacteriaceae</taxon>
        <taxon>Methanobrevibacter</taxon>
    </lineage>
</organism>
<evidence type="ECO:0000313" key="1">
    <source>
        <dbReference type="EMBL" id="BBL61026.1"/>
    </source>
</evidence>
<accession>A0ACA8R0M2</accession>
<keyword evidence="2" id="KW-1185">Reference proteome</keyword>
<gene>
    <name evidence="1" type="ORF">MarbSA_00660</name>
</gene>
<name>A0ACA8R0M2_METAZ</name>
<dbReference type="Proteomes" id="UP000825015">
    <property type="component" value="Chromosome"/>
</dbReference>
<dbReference type="EMBL" id="AP019779">
    <property type="protein sequence ID" value="BBL61026.1"/>
    <property type="molecule type" value="Genomic_DNA"/>
</dbReference>